<proteinExistence type="predicted"/>
<gene>
    <name evidence="1" type="ORF">ANBU17_23470</name>
</gene>
<dbReference type="RefSeq" id="WP_201311679.1">
    <property type="nucleotide sequence ID" value="NZ_BLYI01000047.1"/>
</dbReference>
<sequence>MLLQKRSNDMQSGRTRTSCFCQSMRRSFAGLDTRATMDMDASSKKRGSSEILKDYKNIIDVVRNSDAMIKQWRTYQKDCEDAADINFDEICDAVVQIKMMRSM</sequence>
<reference evidence="1" key="1">
    <citation type="submission" date="2020-06" db="EMBL/GenBank/DDBJ databases">
        <title>Characterization of fructooligosaccharide metabolism and fructooligosaccharide-degrading enzymes in human commensal butyrate producers.</title>
        <authorList>
            <person name="Tanno H."/>
            <person name="Fujii T."/>
            <person name="Hirano K."/>
            <person name="Maeno S."/>
            <person name="Tonozuka T."/>
            <person name="Sakamoto M."/>
            <person name="Ohkuma M."/>
            <person name="Tochio T."/>
            <person name="Endo A."/>
        </authorList>
    </citation>
    <scope>NUCLEOTIDE SEQUENCE</scope>
    <source>
        <strain evidence="1">JCM 17466</strain>
    </source>
</reference>
<dbReference type="AlphaFoldDB" id="A0A916QB49"/>
<dbReference type="EMBL" id="BLYI01000047">
    <property type="protein sequence ID" value="GFO86000.1"/>
    <property type="molecule type" value="Genomic_DNA"/>
</dbReference>
<keyword evidence="2" id="KW-1185">Reference proteome</keyword>
<accession>A0A916QB49</accession>
<name>A0A916QB49_9FIRM</name>
<organism evidence="1 2">
    <name type="scientific">Anaerostipes butyraticus</name>
    <dbReference type="NCBI Taxonomy" id="645466"/>
    <lineage>
        <taxon>Bacteria</taxon>
        <taxon>Bacillati</taxon>
        <taxon>Bacillota</taxon>
        <taxon>Clostridia</taxon>
        <taxon>Lachnospirales</taxon>
        <taxon>Lachnospiraceae</taxon>
        <taxon>Anaerostipes</taxon>
    </lineage>
</organism>
<evidence type="ECO:0000313" key="2">
    <source>
        <dbReference type="Proteomes" id="UP000613208"/>
    </source>
</evidence>
<comment type="caution">
    <text evidence="1">The sequence shown here is derived from an EMBL/GenBank/DDBJ whole genome shotgun (WGS) entry which is preliminary data.</text>
</comment>
<protein>
    <submittedName>
        <fullName evidence="1">Uncharacterized protein</fullName>
    </submittedName>
</protein>
<dbReference type="Proteomes" id="UP000613208">
    <property type="component" value="Unassembled WGS sequence"/>
</dbReference>
<evidence type="ECO:0000313" key="1">
    <source>
        <dbReference type="EMBL" id="GFO86000.1"/>
    </source>
</evidence>